<protein>
    <submittedName>
        <fullName evidence="1">Uncharacterized protein</fullName>
    </submittedName>
</protein>
<dbReference type="EMBL" id="CAXLJM020000025">
    <property type="protein sequence ID" value="CAL8092514.1"/>
    <property type="molecule type" value="Genomic_DNA"/>
</dbReference>
<keyword evidence="2" id="KW-1185">Reference proteome</keyword>
<reference evidence="1 2" key="1">
    <citation type="submission" date="2024-08" db="EMBL/GenBank/DDBJ databases">
        <authorList>
            <person name="Cucini C."/>
            <person name="Frati F."/>
        </authorList>
    </citation>
    <scope>NUCLEOTIDE SEQUENCE [LARGE SCALE GENOMIC DNA]</scope>
</reference>
<dbReference type="Proteomes" id="UP001642540">
    <property type="component" value="Unassembled WGS sequence"/>
</dbReference>
<gene>
    <name evidence="1" type="ORF">ODALV1_LOCUS8244</name>
</gene>
<organism evidence="1 2">
    <name type="scientific">Orchesella dallaii</name>
    <dbReference type="NCBI Taxonomy" id="48710"/>
    <lineage>
        <taxon>Eukaryota</taxon>
        <taxon>Metazoa</taxon>
        <taxon>Ecdysozoa</taxon>
        <taxon>Arthropoda</taxon>
        <taxon>Hexapoda</taxon>
        <taxon>Collembola</taxon>
        <taxon>Entomobryomorpha</taxon>
        <taxon>Entomobryoidea</taxon>
        <taxon>Orchesellidae</taxon>
        <taxon>Orchesellinae</taxon>
        <taxon>Orchesella</taxon>
    </lineage>
</organism>
<sequence>MNVVVGLVFRSEKSDRSVPSKLHSLLSIFRDCDFEYNYEDNLRLDNKTTLLNSIIVSFVDLQTVVWTLGKIKSGGNGTGQIGSANKFGQCSVIFYPENFLNELIQSQNLHFRPKRFPVFTFLTLWEDTSLT</sequence>
<comment type="caution">
    <text evidence="1">The sequence shown here is derived from an EMBL/GenBank/DDBJ whole genome shotgun (WGS) entry which is preliminary data.</text>
</comment>
<evidence type="ECO:0000313" key="1">
    <source>
        <dbReference type="EMBL" id="CAL8092514.1"/>
    </source>
</evidence>
<accession>A0ABP1Q7M1</accession>
<evidence type="ECO:0000313" key="2">
    <source>
        <dbReference type="Proteomes" id="UP001642540"/>
    </source>
</evidence>
<name>A0ABP1Q7M1_9HEXA</name>
<proteinExistence type="predicted"/>